<dbReference type="InterPro" id="IPR010898">
    <property type="entry name" value="Hpre_diP_synth_I"/>
</dbReference>
<evidence type="ECO:0000256" key="2">
    <source>
        <dbReference type="SAM" id="Phobius"/>
    </source>
</evidence>
<dbReference type="Pfam" id="PF07456">
    <property type="entry name" value="Hpre_diP_synt_I"/>
    <property type="match status" value="1"/>
</dbReference>
<feature type="transmembrane region" description="Helical" evidence="2">
    <location>
        <begin position="147"/>
        <end position="172"/>
    </location>
</feature>
<feature type="transmembrane region" description="Helical" evidence="2">
    <location>
        <begin position="52"/>
        <end position="74"/>
    </location>
</feature>
<reference evidence="3" key="1">
    <citation type="submission" date="2017-02" db="EMBL/GenBank/DDBJ databases">
        <authorList>
            <person name="Regsiter A."/>
            <person name="William W."/>
        </authorList>
    </citation>
    <scope>NUCLEOTIDE SEQUENCE</scope>
    <source>
        <strain evidence="3">Bib</strain>
    </source>
</reference>
<proteinExistence type="predicted"/>
<protein>
    <submittedName>
        <fullName evidence="3">Putative heptaprenyl diphosphate synthase component I</fullName>
    </submittedName>
</protein>
<keyword evidence="2" id="KW-1133">Transmembrane helix</keyword>
<dbReference type="EMBL" id="FWDM01000019">
    <property type="protein sequence ID" value="SLM12879.1"/>
    <property type="molecule type" value="Genomic_DNA"/>
</dbReference>
<feature type="transmembrane region" description="Helical" evidence="2">
    <location>
        <begin position="86"/>
        <end position="104"/>
    </location>
</feature>
<feature type="transmembrane region" description="Helical" evidence="2">
    <location>
        <begin position="22"/>
        <end position="40"/>
    </location>
</feature>
<dbReference type="AlphaFoldDB" id="A0A3P3XJA0"/>
<feature type="transmembrane region" description="Helical" evidence="2">
    <location>
        <begin position="447"/>
        <end position="468"/>
    </location>
</feature>
<sequence length="469" mass="50183">MPAPSSPSCGNVRSRFSNRADVTALLAAFCFFLSAIEYMLPKPLPFMRLGIANLPILLAVDMLPFNWFLVLAAAKVVGMSIVSGTLFSYVALFSLAGTMVAALVMRGVRRTGGHAVSLVGVSVAGAVTSNAMQMLIARYVIFGEVAWLIAPLFLVTGLITGTLMGFFAEFFVEHSGWYSCAMGESDDLAFGFEDEEGGSGESGASGDSAAAESKDSASARVQGASGNAADFSSQNEKKLKPDRGARKSQRNERRFERRHRYEDMFEPWVGALLGAGIAIFFLLQRDIVAKVLYLAVFILWTWFAGKRFSLISTLVVSAGIVAANLLIPSGRVLAKIGPLAITQFALTEGLSKALTFEGLIYLSKAAIMPGLRFPGRFGSIIAQAFQYYDRIIEYRGKVHAKTVISDIDRLLQVVWTSARISGEAEASAASKGAQAGPAHRSRVHRSLILAAGIAAAVVIIPFAAKLIAS</sequence>
<organism evidence="3">
    <name type="scientific">uncultured spirochete</name>
    <dbReference type="NCBI Taxonomy" id="156406"/>
    <lineage>
        <taxon>Bacteria</taxon>
        <taxon>Pseudomonadati</taxon>
        <taxon>Spirochaetota</taxon>
        <taxon>Spirochaetia</taxon>
        <taxon>Spirochaetales</taxon>
        <taxon>environmental samples</taxon>
    </lineage>
</organism>
<feature type="transmembrane region" description="Helical" evidence="2">
    <location>
        <begin position="287"/>
        <end position="303"/>
    </location>
</feature>
<feature type="transmembrane region" description="Helical" evidence="2">
    <location>
        <begin position="116"/>
        <end position="141"/>
    </location>
</feature>
<feature type="transmembrane region" description="Helical" evidence="2">
    <location>
        <begin position="310"/>
        <end position="327"/>
    </location>
</feature>
<accession>A0A3P3XJA0</accession>
<evidence type="ECO:0000256" key="1">
    <source>
        <dbReference type="SAM" id="MobiDB-lite"/>
    </source>
</evidence>
<evidence type="ECO:0000313" key="3">
    <source>
        <dbReference type="EMBL" id="SLM12879.1"/>
    </source>
</evidence>
<keyword evidence="2" id="KW-0812">Transmembrane</keyword>
<feature type="compositionally biased region" description="Basic and acidic residues" evidence="1">
    <location>
        <begin position="235"/>
        <end position="254"/>
    </location>
</feature>
<gene>
    <name evidence="3" type="ORF">SPIROBIBN47_260091</name>
</gene>
<keyword evidence="2" id="KW-0472">Membrane</keyword>
<feature type="transmembrane region" description="Helical" evidence="2">
    <location>
        <begin position="264"/>
        <end position="281"/>
    </location>
</feature>
<name>A0A3P3XJA0_9SPIR</name>
<feature type="region of interest" description="Disordered" evidence="1">
    <location>
        <begin position="224"/>
        <end position="254"/>
    </location>
</feature>